<evidence type="ECO:0000313" key="1">
    <source>
        <dbReference type="EMBL" id="OGN15541.1"/>
    </source>
</evidence>
<proteinExistence type="predicted"/>
<comment type="caution">
    <text evidence="1">The sequence shown here is derived from an EMBL/GenBank/DDBJ whole genome shotgun (WGS) entry which is preliminary data.</text>
</comment>
<evidence type="ECO:0000313" key="2">
    <source>
        <dbReference type="Proteomes" id="UP000176581"/>
    </source>
</evidence>
<gene>
    <name evidence="1" type="ORF">A3J47_00230</name>
</gene>
<dbReference type="Proteomes" id="UP000176581">
    <property type="component" value="Unassembled WGS sequence"/>
</dbReference>
<sequence>MLQFVVQISKRRTGWIPTSVSVSFHTSAAIFAEVNNKLISHSALNIKKQNIIVWEIFSVNSLDTFQNTLLKHPANCSAIYWITG</sequence>
<accession>A0A1F8FRA8</accession>
<protein>
    <submittedName>
        <fullName evidence="1">Uncharacterized protein</fullName>
    </submittedName>
</protein>
<dbReference type="EMBL" id="MGJV01000008">
    <property type="protein sequence ID" value="OGN15541.1"/>
    <property type="molecule type" value="Genomic_DNA"/>
</dbReference>
<dbReference type="AlphaFoldDB" id="A0A1F8FRA8"/>
<reference evidence="1 2" key="1">
    <citation type="journal article" date="2016" name="Nat. Commun.">
        <title>Thousands of microbial genomes shed light on interconnected biogeochemical processes in an aquifer system.</title>
        <authorList>
            <person name="Anantharaman K."/>
            <person name="Brown C.T."/>
            <person name="Hug L.A."/>
            <person name="Sharon I."/>
            <person name="Castelle C.J."/>
            <person name="Probst A.J."/>
            <person name="Thomas B.C."/>
            <person name="Singh A."/>
            <person name="Wilkins M.J."/>
            <person name="Karaoz U."/>
            <person name="Brodie E.L."/>
            <person name="Williams K.H."/>
            <person name="Hubbard S.S."/>
            <person name="Banfield J.F."/>
        </authorList>
    </citation>
    <scope>NUCLEOTIDE SEQUENCE [LARGE SCALE GENOMIC DNA]</scope>
</reference>
<name>A0A1F8FRA8_9BACT</name>
<organism evidence="1 2">
    <name type="scientific">Candidatus Yanofskybacteria bacterium RIFCSPHIGHO2_02_FULL_43_22</name>
    <dbReference type="NCBI Taxonomy" id="1802681"/>
    <lineage>
        <taxon>Bacteria</taxon>
        <taxon>Candidatus Yanofskyibacteriota</taxon>
    </lineage>
</organism>